<dbReference type="PANTHER" id="PTHR48098:SF1">
    <property type="entry name" value="DIACYLGLYCEROL ACYLTRANSFERASE_MYCOLYLTRANSFERASE AG85A"/>
    <property type="match status" value="1"/>
</dbReference>
<dbReference type="PANTHER" id="PTHR48098">
    <property type="entry name" value="ENTEROCHELIN ESTERASE-RELATED"/>
    <property type="match status" value="1"/>
</dbReference>
<name>A0A1G9IVY2_9BACT</name>
<dbReference type="InterPro" id="IPR014756">
    <property type="entry name" value="Ig_E-set"/>
</dbReference>
<dbReference type="Pfam" id="PF00756">
    <property type="entry name" value="Esterase"/>
    <property type="match status" value="1"/>
</dbReference>
<organism evidence="2 3">
    <name type="scientific">Siphonobacter aquaeclarae</name>
    <dbReference type="NCBI Taxonomy" id="563176"/>
    <lineage>
        <taxon>Bacteria</taxon>
        <taxon>Pseudomonadati</taxon>
        <taxon>Bacteroidota</taxon>
        <taxon>Cytophagia</taxon>
        <taxon>Cytophagales</taxon>
        <taxon>Cytophagaceae</taxon>
        <taxon>Siphonobacter</taxon>
    </lineage>
</organism>
<accession>A0A1G9IVY2</accession>
<dbReference type="InterPro" id="IPR029058">
    <property type="entry name" value="AB_hydrolase_fold"/>
</dbReference>
<dbReference type="EMBL" id="FNGS01000001">
    <property type="protein sequence ID" value="SDL28974.1"/>
    <property type="molecule type" value="Genomic_DNA"/>
</dbReference>
<proteinExistence type="predicted"/>
<dbReference type="InterPro" id="IPR050583">
    <property type="entry name" value="Mycobacterial_A85_antigen"/>
</dbReference>
<dbReference type="OrthoDB" id="9803578at2"/>
<dbReference type="SUPFAM" id="SSF81296">
    <property type="entry name" value="E set domains"/>
    <property type="match status" value="1"/>
</dbReference>
<dbReference type="GO" id="GO:0016747">
    <property type="term" value="F:acyltransferase activity, transferring groups other than amino-acyl groups"/>
    <property type="evidence" value="ECO:0007669"/>
    <property type="project" value="TreeGrafter"/>
</dbReference>
<feature type="chain" id="PRO_5011644117" evidence="1">
    <location>
        <begin position="19"/>
        <end position="369"/>
    </location>
</feature>
<evidence type="ECO:0000313" key="2">
    <source>
        <dbReference type="EMBL" id="SDL28974.1"/>
    </source>
</evidence>
<dbReference type="Gene3D" id="2.60.40.10">
    <property type="entry name" value="Immunoglobulins"/>
    <property type="match status" value="1"/>
</dbReference>
<dbReference type="InterPro" id="IPR000801">
    <property type="entry name" value="Esterase-like"/>
</dbReference>
<dbReference type="STRING" id="563176.SAMN04488090_0632"/>
<evidence type="ECO:0000256" key="1">
    <source>
        <dbReference type="SAM" id="SignalP"/>
    </source>
</evidence>
<dbReference type="CDD" id="cd11294">
    <property type="entry name" value="E_set_Esterase_like_N"/>
    <property type="match status" value="1"/>
</dbReference>
<dbReference type="SUPFAM" id="SSF53474">
    <property type="entry name" value="alpha/beta-Hydrolases"/>
    <property type="match status" value="1"/>
</dbReference>
<reference evidence="2 3" key="1">
    <citation type="submission" date="2016-10" db="EMBL/GenBank/DDBJ databases">
        <authorList>
            <person name="de Groot N.N."/>
        </authorList>
    </citation>
    <scope>NUCLEOTIDE SEQUENCE [LARGE SCALE GENOMIC DNA]</scope>
    <source>
        <strain evidence="2 3">DSM 21668</strain>
    </source>
</reference>
<dbReference type="Gene3D" id="3.40.50.1820">
    <property type="entry name" value="alpha/beta hydrolase"/>
    <property type="match status" value="1"/>
</dbReference>
<keyword evidence="3" id="KW-1185">Reference proteome</keyword>
<sequence>MKSLLLITCLAAGYTATAQNRTPGDTLRSPLSSGPGKALIRLYAPKASEVKLVGDFTRTPIALTSDGQGIWKTEIGPLRPDYYTYTLIVDGVRTLDPKNASIKQGIASVENVVLIPGSETAFEDVQNVPHGELRQVWYSSSTLGRMRRMHVYTPPGYEKGRDSYPVFYLLHGAGDDDSGWSTIGRAGFIFDNLIAAGKIKPMVVVMPNGSMPTEPGTPLNMSRMRDLFSSELLKDILPRVEAGYRVKTSPADRAIAGLSMGGFQTLDVVLSRPELFTYAGVFSSGFFGPSIDEAETKYSKSLNDKDFNSKKKLFWIGIGKDDFVMEANRKTLALLDKHQIRYQYKETEGGHTWINWRQYLNEFTPMLFR</sequence>
<dbReference type="Proteomes" id="UP000198901">
    <property type="component" value="Unassembled WGS sequence"/>
</dbReference>
<dbReference type="AlphaFoldDB" id="A0A1G9IVY2"/>
<dbReference type="RefSeq" id="WP_093197571.1">
    <property type="nucleotide sequence ID" value="NZ_FNGS01000001.1"/>
</dbReference>
<gene>
    <name evidence="2" type="ORF">SAMN04488090_0632</name>
</gene>
<protein>
    <submittedName>
        <fullName evidence="2">Enterochelin esterase</fullName>
    </submittedName>
</protein>
<keyword evidence="1" id="KW-0732">Signal</keyword>
<feature type="signal peptide" evidence="1">
    <location>
        <begin position="1"/>
        <end position="18"/>
    </location>
</feature>
<evidence type="ECO:0000313" key="3">
    <source>
        <dbReference type="Proteomes" id="UP000198901"/>
    </source>
</evidence>
<dbReference type="InterPro" id="IPR013783">
    <property type="entry name" value="Ig-like_fold"/>
</dbReference>